<dbReference type="PIRSF" id="PIRSF001439">
    <property type="entry name" value="CryM"/>
    <property type="match status" value="1"/>
</dbReference>
<dbReference type="Gene3D" id="3.40.50.720">
    <property type="entry name" value="NAD(P)-binding Rossmann-like Domain"/>
    <property type="match status" value="1"/>
</dbReference>
<comment type="catalytic activity">
    <reaction evidence="6">
        <text>Delta(2)-thiazoline-2-carboxylate + NADPH + 2 H(+) = L-thiazolidine-2-carboxylate + NADP(+)</text>
        <dbReference type="Rhea" id="RHEA:68072"/>
        <dbReference type="ChEBI" id="CHEBI:15378"/>
        <dbReference type="ChEBI" id="CHEBI:57783"/>
        <dbReference type="ChEBI" id="CHEBI:58349"/>
        <dbReference type="ChEBI" id="CHEBI:176895"/>
        <dbReference type="ChEBI" id="CHEBI:176896"/>
    </reaction>
    <physiologicalReaction direction="left-to-right" evidence="6">
        <dbReference type="Rhea" id="RHEA:68073"/>
    </physiologicalReaction>
</comment>
<evidence type="ECO:0000256" key="5">
    <source>
        <dbReference type="ARBA" id="ARBA00093190"/>
    </source>
</evidence>
<evidence type="ECO:0000256" key="8">
    <source>
        <dbReference type="ARBA" id="ARBA00093226"/>
    </source>
</evidence>
<evidence type="ECO:0000256" key="15">
    <source>
        <dbReference type="ARBA" id="ARBA00093567"/>
    </source>
</evidence>
<evidence type="ECO:0000256" key="11">
    <source>
        <dbReference type="ARBA" id="ARBA00093250"/>
    </source>
</evidence>
<reference evidence="18 19" key="1">
    <citation type="journal article" date="2024" name="Insects">
        <title>An Improved Chromosome-Level Genome Assembly of the Firefly Pyrocoelia pectoralis.</title>
        <authorList>
            <person name="Fu X."/>
            <person name="Meyer-Rochow V.B."/>
            <person name="Ballantyne L."/>
            <person name="Zhu X."/>
        </authorList>
    </citation>
    <scope>NUCLEOTIDE SEQUENCE [LARGE SCALE GENOMIC DNA]</scope>
    <source>
        <strain evidence="18">XCY_ONT2</strain>
    </source>
</reference>
<dbReference type="GO" id="GO:0050241">
    <property type="term" value="F:pyrroline-2-carboxylate reductase activity"/>
    <property type="evidence" value="ECO:0007669"/>
    <property type="project" value="UniProtKB-EC"/>
</dbReference>
<comment type="similarity">
    <text evidence="1">Belongs to the ornithine cyclodeaminase/mu-crystallin family.</text>
</comment>
<proteinExistence type="inferred from homology"/>
<comment type="catalytic activity">
    <reaction evidence="5">
        <text>L-pipecolate + NAD(+) = Delta(1)-piperideine-2-carboxylate + NADH + H(+)</text>
        <dbReference type="Rhea" id="RHEA:30807"/>
        <dbReference type="ChEBI" id="CHEBI:15378"/>
        <dbReference type="ChEBI" id="CHEBI:57540"/>
        <dbReference type="ChEBI" id="CHEBI:57945"/>
        <dbReference type="ChEBI" id="CHEBI:61185"/>
        <dbReference type="ChEBI" id="CHEBI:77631"/>
        <dbReference type="EC" id="1.5.1.1"/>
    </reaction>
    <physiologicalReaction direction="right-to-left" evidence="5">
        <dbReference type="Rhea" id="RHEA:30809"/>
    </physiologicalReaction>
</comment>
<evidence type="ECO:0000313" key="18">
    <source>
        <dbReference type="EMBL" id="KAK5641566.1"/>
    </source>
</evidence>
<name>A0AAN7VAM7_9COLE</name>
<dbReference type="InterPro" id="IPR036291">
    <property type="entry name" value="NAD(P)-bd_dom_sf"/>
</dbReference>
<dbReference type="InterPro" id="IPR023401">
    <property type="entry name" value="ODC_N"/>
</dbReference>
<dbReference type="GO" id="GO:0042562">
    <property type="term" value="F:hormone binding"/>
    <property type="evidence" value="ECO:0007669"/>
    <property type="project" value="TreeGrafter"/>
</dbReference>
<organism evidence="18 19">
    <name type="scientific">Pyrocoelia pectoralis</name>
    <dbReference type="NCBI Taxonomy" id="417401"/>
    <lineage>
        <taxon>Eukaryota</taxon>
        <taxon>Metazoa</taxon>
        <taxon>Ecdysozoa</taxon>
        <taxon>Arthropoda</taxon>
        <taxon>Hexapoda</taxon>
        <taxon>Insecta</taxon>
        <taxon>Pterygota</taxon>
        <taxon>Neoptera</taxon>
        <taxon>Endopterygota</taxon>
        <taxon>Coleoptera</taxon>
        <taxon>Polyphaga</taxon>
        <taxon>Elateriformia</taxon>
        <taxon>Elateroidea</taxon>
        <taxon>Lampyridae</taxon>
        <taxon>Lampyrinae</taxon>
        <taxon>Pyrocoelia</taxon>
    </lineage>
</organism>
<keyword evidence="19" id="KW-1185">Reference proteome</keyword>
<evidence type="ECO:0000256" key="7">
    <source>
        <dbReference type="ARBA" id="ARBA00093203"/>
    </source>
</evidence>
<comment type="catalytic activity">
    <reaction evidence="9">
        <text>(S)-cystathionine ketimine + NADPH + 2 H(+) = (3R,5S)-2,3,5,6,7-pentahydro-1,4-thiazepine-3,5-dicarboxylate + NADP(+)</text>
        <dbReference type="Rhea" id="RHEA:68036"/>
        <dbReference type="ChEBI" id="CHEBI:15378"/>
        <dbReference type="ChEBI" id="CHEBI:57783"/>
        <dbReference type="ChEBI" id="CHEBI:58349"/>
        <dbReference type="ChEBI" id="CHEBI:176808"/>
        <dbReference type="ChEBI" id="CHEBI:176810"/>
    </reaction>
    <physiologicalReaction direction="left-to-right" evidence="9">
        <dbReference type="Rhea" id="RHEA:68037"/>
    </physiologicalReaction>
</comment>
<evidence type="ECO:0000256" key="17">
    <source>
        <dbReference type="ARBA" id="ARBA00093650"/>
    </source>
</evidence>
<evidence type="ECO:0000256" key="10">
    <source>
        <dbReference type="ARBA" id="ARBA00093248"/>
    </source>
</evidence>
<comment type="catalytic activity">
    <reaction evidence="12">
        <text>(3R)-1,4-thiomorpholine-3-carboxylate + NADP(+) = 3,4-dehydrothiomorpholine-3-carboxylate + NADPH + 2 H(+)</text>
        <dbReference type="Rhea" id="RHEA:12500"/>
        <dbReference type="ChEBI" id="CHEBI:15378"/>
        <dbReference type="ChEBI" id="CHEBI:57783"/>
        <dbReference type="ChEBI" id="CHEBI:58349"/>
        <dbReference type="ChEBI" id="CHEBI:58517"/>
        <dbReference type="ChEBI" id="CHEBI:176873"/>
        <dbReference type="EC" id="1.5.1.25"/>
    </reaction>
    <physiologicalReaction direction="right-to-left" evidence="12">
        <dbReference type="Rhea" id="RHEA:12502"/>
    </physiologicalReaction>
</comment>
<dbReference type="EMBL" id="JAVRBK010000007">
    <property type="protein sequence ID" value="KAK5641566.1"/>
    <property type="molecule type" value="Genomic_DNA"/>
</dbReference>
<dbReference type="GO" id="GO:0005737">
    <property type="term" value="C:cytoplasm"/>
    <property type="evidence" value="ECO:0007669"/>
    <property type="project" value="TreeGrafter"/>
</dbReference>
<evidence type="ECO:0000256" key="9">
    <source>
        <dbReference type="ARBA" id="ARBA00093227"/>
    </source>
</evidence>
<comment type="caution">
    <text evidence="18">The sequence shown here is derived from an EMBL/GenBank/DDBJ whole genome shotgun (WGS) entry which is preliminary data.</text>
</comment>
<evidence type="ECO:0000256" key="12">
    <source>
        <dbReference type="ARBA" id="ARBA00093263"/>
    </source>
</evidence>
<evidence type="ECO:0000256" key="14">
    <source>
        <dbReference type="ARBA" id="ARBA00093273"/>
    </source>
</evidence>
<dbReference type="AlphaFoldDB" id="A0AAN7VAM7"/>
<accession>A0AAN7VAM7</accession>
<comment type="catalytic activity">
    <reaction evidence="11">
        <text>(S)-cystathionine ketimine + NADH + 2 H(+) = (3R,5S)-2,3,5,6,7-pentahydro-1,4-thiazepine-3,5-dicarboxylate + NAD(+)</text>
        <dbReference type="Rhea" id="RHEA:68032"/>
        <dbReference type="ChEBI" id="CHEBI:15378"/>
        <dbReference type="ChEBI" id="CHEBI:57540"/>
        <dbReference type="ChEBI" id="CHEBI:57945"/>
        <dbReference type="ChEBI" id="CHEBI:176808"/>
        <dbReference type="ChEBI" id="CHEBI:176810"/>
    </reaction>
    <physiologicalReaction direction="left-to-right" evidence="11">
        <dbReference type="Rhea" id="RHEA:68033"/>
    </physiologicalReaction>
</comment>
<evidence type="ECO:0000256" key="2">
    <source>
        <dbReference type="ARBA" id="ARBA00012883"/>
    </source>
</evidence>
<gene>
    <name evidence="18" type="ORF">RI129_010113</name>
</gene>
<evidence type="ECO:0000256" key="4">
    <source>
        <dbReference type="ARBA" id="ARBA00033420"/>
    </source>
</evidence>
<evidence type="ECO:0000256" key="16">
    <source>
        <dbReference type="ARBA" id="ARBA00093598"/>
    </source>
</evidence>
<evidence type="ECO:0000256" key="13">
    <source>
        <dbReference type="ARBA" id="ARBA00093264"/>
    </source>
</evidence>
<dbReference type="EC" id="1.5.1.1" evidence="16"/>
<dbReference type="PANTHER" id="PTHR13812">
    <property type="entry name" value="KETIMINE REDUCTASE MU-CRYSTALLIN"/>
    <property type="match status" value="1"/>
</dbReference>
<evidence type="ECO:0000256" key="3">
    <source>
        <dbReference type="ARBA" id="ARBA00015173"/>
    </source>
</evidence>
<evidence type="ECO:0000256" key="6">
    <source>
        <dbReference type="ARBA" id="ARBA00093197"/>
    </source>
</evidence>
<sequence length="265" mass="28945">MPGYLKDPKYGALISLAFTKYGGNPKRHPPLPVISSNLAYMDEHTGVTKAVISVNEAMEWVTAAASVTATKHLHGPSSGKPNKILAVIGAGHQGRTHAIAFQKYFNFSEVRIWNRTASKAEKVVRELNKGLNKAVFITCPSVEVCLRDADVIITATDAAQTLVKYPWVKKGAHINAIGVNPFTTELDPDTYRACKIFTDYKEGADEELKHISALGVKFEGQVGDVITCKIPVPTADDTTIFQSLGMAVQYCAIGRLIYDLHKTKK</sequence>
<comment type="subunit">
    <text evidence="15">Homodimer. Binds the thyroid hormone triiodothyronine (T3); T3 binding inhibits enzymatic activity.</text>
</comment>
<dbReference type="EC" id="1.5.1.25" evidence="2"/>
<comment type="catalytic activity">
    <reaction evidence="7">
        <text>L-proline + NADP(+) = 1-pyrroline-2-carboxylate + NADPH + H(+)</text>
        <dbReference type="Rhea" id="RHEA:20317"/>
        <dbReference type="ChEBI" id="CHEBI:15378"/>
        <dbReference type="ChEBI" id="CHEBI:39785"/>
        <dbReference type="ChEBI" id="CHEBI:57783"/>
        <dbReference type="ChEBI" id="CHEBI:58349"/>
        <dbReference type="ChEBI" id="CHEBI:60039"/>
        <dbReference type="EC" id="1.5.1.1"/>
    </reaction>
    <physiologicalReaction direction="right-to-left" evidence="7">
        <dbReference type="Rhea" id="RHEA:20319"/>
    </physiologicalReaction>
</comment>
<comment type="catalytic activity">
    <reaction evidence="14">
        <text>L-pipecolate + NADP(+) = Delta(1)-piperideine-2-carboxylate + NADPH + H(+)</text>
        <dbReference type="Rhea" id="RHEA:12524"/>
        <dbReference type="ChEBI" id="CHEBI:15378"/>
        <dbReference type="ChEBI" id="CHEBI:57783"/>
        <dbReference type="ChEBI" id="CHEBI:58349"/>
        <dbReference type="ChEBI" id="CHEBI:61185"/>
        <dbReference type="ChEBI" id="CHEBI:77631"/>
        <dbReference type="EC" id="1.5.1.1"/>
    </reaction>
    <physiologicalReaction direction="right-to-left" evidence="14">
        <dbReference type="Rhea" id="RHEA:12526"/>
    </physiologicalReaction>
</comment>
<protein>
    <recommendedName>
        <fullName evidence="3">Ketimine reductase mu-crystallin</fullName>
        <ecNumber evidence="16">1.5.1.1</ecNumber>
        <ecNumber evidence="2">1.5.1.25</ecNumber>
    </recommendedName>
    <alternativeName>
        <fullName evidence="17">1-piperideine-2-carboxylate/1-pyrroline-2-carboxylate reductase</fullName>
    </alternativeName>
    <alternativeName>
        <fullName evidence="4">NADP-regulated thyroid-hormone-binding protein</fullName>
    </alternativeName>
</protein>
<dbReference type="SUPFAM" id="SSF51735">
    <property type="entry name" value="NAD(P)-binding Rossmann-fold domains"/>
    <property type="match status" value="1"/>
</dbReference>
<dbReference type="Gene3D" id="3.30.1780.10">
    <property type="entry name" value="ornithine cyclodeaminase, domain 1"/>
    <property type="match status" value="1"/>
</dbReference>
<dbReference type="Proteomes" id="UP001329430">
    <property type="component" value="Chromosome 7"/>
</dbReference>
<comment type="catalytic activity">
    <reaction evidence="13">
        <text>L-proline + NAD(+) = 1-pyrroline-2-carboxylate + NADH + H(+)</text>
        <dbReference type="Rhea" id="RHEA:20321"/>
        <dbReference type="ChEBI" id="CHEBI:15378"/>
        <dbReference type="ChEBI" id="CHEBI:39785"/>
        <dbReference type="ChEBI" id="CHEBI:57540"/>
        <dbReference type="ChEBI" id="CHEBI:57945"/>
        <dbReference type="ChEBI" id="CHEBI:60039"/>
        <dbReference type="EC" id="1.5.1.1"/>
    </reaction>
    <physiologicalReaction direction="right-to-left" evidence="13">
        <dbReference type="Rhea" id="RHEA:20323"/>
    </physiologicalReaction>
</comment>
<comment type="catalytic activity">
    <reaction evidence="8">
        <text>(3R)-1,4-thiomorpholine-3-carboxylate + NAD(+) = 3,4-dehydrothiomorpholine-3-carboxylate + NADH + 2 H(+)</text>
        <dbReference type="Rhea" id="RHEA:12504"/>
        <dbReference type="ChEBI" id="CHEBI:15378"/>
        <dbReference type="ChEBI" id="CHEBI:57540"/>
        <dbReference type="ChEBI" id="CHEBI:57945"/>
        <dbReference type="ChEBI" id="CHEBI:58517"/>
        <dbReference type="ChEBI" id="CHEBI:176873"/>
        <dbReference type="EC" id="1.5.1.25"/>
    </reaction>
    <physiologicalReaction direction="right-to-left" evidence="8">
        <dbReference type="Rhea" id="RHEA:12506"/>
    </physiologicalReaction>
</comment>
<dbReference type="PANTHER" id="PTHR13812:SF19">
    <property type="entry name" value="KETIMINE REDUCTASE MU-CRYSTALLIN"/>
    <property type="match status" value="1"/>
</dbReference>
<dbReference type="GO" id="GO:0047127">
    <property type="term" value="F:thiomorpholine-carboxylate dehydrogenase activity"/>
    <property type="evidence" value="ECO:0007669"/>
    <property type="project" value="UniProtKB-EC"/>
</dbReference>
<dbReference type="Pfam" id="PF02423">
    <property type="entry name" value="OCD_Mu_crystall"/>
    <property type="match status" value="1"/>
</dbReference>
<dbReference type="InterPro" id="IPR003462">
    <property type="entry name" value="ODC_Mu_crystall"/>
</dbReference>
<evidence type="ECO:0000313" key="19">
    <source>
        <dbReference type="Proteomes" id="UP001329430"/>
    </source>
</evidence>
<comment type="catalytic activity">
    <reaction evidence="10">
        <text>(R)-lanthionine ketimine + NADPH + 2 H(+) = (3R,5R)-1,4-thiomorpholine-3,5-dicarboxylate + NADP(+)</text>
        <dbReference type="Rhea" id="RHEA:68040"/>
        <dbReference type="ChEBI" id="CHEBI:15378"/>
        <dbReference type="ChEBI" id="CHEBI:57783"/>
        <dbReference type="ChEBI" id="CHEBI:58349"/>
        <dbReference type="ChEBI" id="CHEBI:176891"/>
        <dbReference type="ChEBI" id="CHEBI:176892"/>
    </reaction>
    <physiologicalReaction direction="left-to-right" evidence="10">
        <dbReference type="Rhea" id="RHEA:68041"/>
    </physiologicalReaction>
</comment>
<evidence type="ECO:0000256" key="1">
    <source>
        <dbReference type="ARBA" id="ARBA00008903"/>
    </source>
</evidence>